<evidence type="ECO:0000313" key="6">
    <source>
        <dbReference type="Proteomes" id="UP000178820"/>
    </source>
</evidence>
<evidence type="ECO:0000256" key="3">
    <source>
        <dbReference type="ARBA" id="ARBA00022729"/>
    </source>
</evidence>
<feature type="non-terminal residue" evidence="5">
    <location>
        <position position="504"/>
    </location>
</feature>
<reference evidence="5 6" key="1">
    <citation type="journal article" date="2016" name="Nat. Commun.">
        <title>Thousands of microbial genomes shed light on interconnected biogeochemical processes in an aquifer system.</title>
        <authorList>
            <person name="Anantharaman K."/>
            <person name="Brown C.T."/>
            <person name="Hug L.A."/>
            <person name="Sharon I."/>
            <person name="Castelle C.J."/>
            <person name="Probst A.J."/>
            <person name="Thomas B.C."/>
            <person name="Singh A."/>
            <person name="Wilkins M.J."/>
            <person name="Karaoz U."/>
            <person name="Brodie E.L."/>
            <person name="Williams K.H."/>
            <person name="Hubbard S.S."/>
            <person name="Banfield J.F."/>
        </authorList>
    </citation>
    <scope>NUCLEOTIDE SEQUENCE [LARGE SCALE GENOMIC DNA]</scope>
</reference>
<protein>
    <recommendedName>
        <fullName evidence="4">BPP domain-containing protein</fullName>
    </recommendedName>
</protein>
<keyword evidence="3" id="KW-0732">Signal</keyword>
<dbReference type="EMBL" id="MHOT01000025">
    <property type="protein sequence ID" value="OGZ68141.1"/>
    <property type="molecule type" value="Genomic_DNA"/>
</dbReference>
<keyword evidence="2" id="KW-0964">Secreted</keyword>
<evidence type="ECO:0000256" key="1">
    <source>
        <dbReference type="ARBA" id="ARBA00004613"/>
    </source>
</evidence>
<accession>A0A1G2I135</accession>
<dbReference type="InterPro" id="IPR003431">
    <property type="entry name" value="B-propeller_Phytase"/>
</dbReference>
<evidence type="ECO:0000256" key="2">
    <source>
        <dbReference type="ARBA" id="ARBA00022525"/>
    </source>
</evidence>
<dbReference type="InterPro" id="IPR055372">
    <property type="entry name" value="CBM96"/>
</dbReference>
<dbReference type="InterPro" id="IPR011042">
    <property type="entry name" value="6-blade_b-propeller_TolB-like"/>
</dbReference>
<dbReference type="NCBIfam" id="NF033679">
    <property type="entry name" value="DNRLRE_dom"/>
    <property type="match status" value="1"/>
</dbReference>
<dbReference type="GO" id="GO:0016158">
    <property type="term" value="F:inositol hexakisphosphate 3-phosphatase activity"/>
    <property type="evidence" value="ECO:0007669"/>
    <property type="project" value="InterPro"/>
</dbReference>
<proteinExistence type="predicted"/>
<dbReference type="Pfam" id="PF24517">
    <property type="entry name" value="CBM96"/>
    <property type="match status" value="1"/>
</dbReference>
<dbReference type="Pfam" id="PF02333">
    <property type="entry name" value="Phytase"/>
    <property type="match status" value="1"/>
</dbReference>
<organism evidence="5 6">
    <name type="scientific">Candidatus Staskawiczbacteria bacterium RIFCSPHIGHO2_02_FULL_42_22</name>
    <dbReference type="NCBI Taxonomy" id="1802207"/>
    <lineage>
        <taxon>Bacteria</taxon>
        <taxon>Candidatus Staskawicziibacteriota</taxon>
    </lineage>
</organism>
<dbReference type="PROSITE" id="PS51662">
    <property type="entry name" value="BP_PHYTASE"/>
    <property type="match status" value="1"/>
</dbReference>
<dbReference type="GO" id="GO:0005576">
    <property type="term" value="C:extracellular region"/>
    <property type="evidence" value="ECO:0007669"/>
    <property type="project" value="UniProtKB-SubCell"/>
</dbReference>
<feature type="domain" description="BPP" evidence="4">
    <location>
        <begin position="24"/>
        <end position="354"/>
    </location>
</feature>
<dbReference type="Proteomes" id="UP000178820">
    <property type="component" value="Unassembled WGS sequence"/>
</dbReference>
<comment type="subcellular location">
    <subcellularLocation>
        <location evidence="1">Secreted</location>
    </subcellularLocation>
</comment>
<dbReference type="SUPFAM" id="SSF50956">
    <property type="entry name" value="Thermostable phytase (3-phytase)"/>
    <property type="match status" value="1"/>
</dbReference>
<name>A0A1G2I135_9BACT</name>
<comment type="caution">
    <text evidence="5">The sequence shown here is derived from an EMBL/GenBank/DDBJ whole genome shotgun (WGS) entry which is preliminary data.</text>
</comment>
<dbReference type="AlphaFoldDB" id="A0A1G2I135"/>
<dbReference type="Gene3D" id="2.120.10.30">
    <property type="entry name" value="TolB, C-terminal domain"/>
    <property type="match status" value="1"/>
</dbReference>
<evidence type="ECO:0000313" key="5">
    <source>
        <dbReference type="EMBL" id="OGZ68141.1"/>
    </source>
</evidence>
<sequence length="504" mass="54994">MKSRTLLFLLLIGLFLTGLFIYYPSRDTKAQVAVYATRETTPVLSIGDAADDSAIWIHPSDPSQSTIIGTDKDGYLEVYDLTGAVLQRIPFLNNNVDIRYNFPLNGERVALVTGIDRTAKRLFAYKVNPETRLLEDVTSPQPSVNGHMGSAMYVSPITGKYYLFTNYENVLKQYELTDNGNGQVAMNEVRSVTFGSFINRTEGVVADDTHGKVYVSEELVAIWKLGAEPTDGESKELVDKPIDQGGHFQPDIEGLTIYYKSDGTGYLIASSQGNSSYNVYTREGTNDYIETFKIADGVVDKVSGTDGIDVTNFPLGTDFPYGVFVVQDGTNKDGDVSLNQNFKLVPIENITQSLGLTIDTTWDPRLVGAGPVTPTATPTSTPTPSPTPITSVLTFAPTDDAYVNANNPNKNFGTAETLQADASPVKNFYLKFTISGLSGRQVLSTKLRLYNANASDSGGDLMFVPDTTWIESTLNYNNAPAVSGLIISSLQKVSPGNWYEFDMT</sequence>
<gene>
    <name evidence="5" type="ORF">A3D44_00025</name>
</gene>
<evidence type="ECO:0000259" key="4">
    <source>
        <dbReference type="PROSITE" id="PS51662"/>
    </source>
</evidence>